<gene>
    <name evidence="3" type="primary">RD22</name>
    <name evidence="3" type="ORF">SDJN03_14001</name>
</gene>
<keyword evidence="4" id="KW-1185">Reference proteome</keyword>
<evidence type="ECO:0000313" key="4">
    <source>
        <dbReference type="Proteomes" id="UP000685013"/>
    </source>
</evidence>
<evidence type="ECO:0000259" key="2">
    <source>
        <dbReference type="PROSITE" id="PS51277"/>
    </source>
</evidence>
<sequence>MESRFSLVFVLLSLAVAISHANLSLEQYWSSVLPNTPMPKAIKDLLNSDLLEGKSTSVIVGKGGVNVNTGKGKAGGTSVNVGKGGVNVQAPKGKTGGTSVNVGKGGVNVHAPKAKPGGGTSVNVGKGGVNVHTGHKGKPVYVGVKPGSNPFNYIYAATETQLHDDPNTALFFLENQLRPGSKLTLHFPKPTSPATSTFLPREVAKTVPFSSQKLPQILDRFSVKPTSLSAQLIRNAVEECEAPGIAGEDKYCATSLESMVDFSTSKLGKEVALVSTEVEKETGLQQFTVANLAKKSPPATTTAVVCHKLSYPYAVFYCHSTQHTRVYKVGLVGADGTKADAVAVCHTDTSAWNPKHLAFQVLKIKPGTVPVCHFLPQDHLAQVVRRKSTSPNFQFHQIGGVFQTNTTRASRARSNAGWRCLTARLRLGFYWLSEFTSTVNFPPDFGLCGSRLFHRYIIRDLQHFLSPFMVAFRNTRSVDFGVLNFSIRGIEVLKYRFYLRLHIGFLFTQVKLVSLDFRAFFS</sequence>
<protein>
    <submittedName>
        <fullName evidence="3">BURP domain protein RD22</fullName>
    </submittedName>
</protein>
<accession>A0AAV6N4C0</accession>
<dbReference type="SMART" id="SM01045">
    <property type="entry name" value="BURP"/>
    <property type="match status" value="1"/>
</dbReference>
<dbReference type="Proteomes" id="UP000685013">
    <property type="component" value="Chromosome 9"/>
</dbReference>
<keyword evidence="1" id="KW-0732">Signal</keyword>
<feature type="non-terminal residue" evidence="3">
    <location>
        <position position="1"/>
    </location>
</feature>
<dbReference type="InterPro" id="IPR044816">
    <property type="entry name" value="BURP"/>
</dbReference>
<dbReference type="PANTHER" id="PTHR31236">
    <property type="entry name" value="BURP DOMAIN PROTEIN USPL1-LIKE"/>
    <property type="match status" value="1"/>
</dbReference>
<dbReference type="EMBL" id="JAGKQH010000009">
    <property type="protein sequence ID" value="KAG6591655.1"/>
    <property type="molecule type" value="Genomic_DNA"/>
</dbReference>
<dbReference type="AlphaFoldDB" id="A0AAV6N4C0"/>
<proteinExistence type="predicted"/>
<dbReference type="PROSITE" id="PS51277">
    <property type="entry name" value="BURP"/>
    <property type="match status" value="1"/>
</dbReference>
<evidence type="ECO:0000256" key="1">
    <source>
        <dbReference type="SAM" id="SignalP"/>
    </source>
</evidence>
<name>A0AAV6N4C0_9ROSI</name>
<evidence type="ECO:0000313" key="3">
    <source>
        <dbReference type="EMBL" id="KAG6591655.1"/>
    </source>
</evidence>
<organism evidence="3 4">
    <name type="scientific">Cucurbita argyrosperma subsp. sororia</name>
    <dbReference type="NCBI Taxonomy" id="37648"/>
    <lineage>
        <taxon>Eukaryota</taxon>
        <taxon>Viridiplantae</taxon>
        <taxon>Streptophyta</taxon>
        <taxon>Embryophyta</taxon>
        <taxon>Tracheophyta</taxon>
        <taxon>Spermatophyta</taxon>
        <taxon>Magnoliopsida</taxon>
        <taxon>eudicotyledons</taxon>
        <taxon>Gunneridae</taxon>
        <taxon>Pentapetalae</taxon>
        <taxon>rosids</taxon>
        <taxon>fabids</taxon>
        <taxon>Cucurbitales</taxon>
        <taxon>Cucurbitaceae</taxon>
        <taxon>Cucurbiteae</taxon>
        <taxon>Cucurbita</taxon>
    </lineage>
</organism>
<feature type="chain" id="PRO_5043473430" evidence="1">
    <location>
        <begin position="22"/>
        <end position="522"/>
    </location>
</feature>
<feature type="signal peptide" evidence="1">
    <location>
        <begin position="1"/>
        <end position="21"/>
    </location>
</feature>
<dbReference type="Pfam" id="PF03181">
    <property type="entry name" value="BURP"/>
    <property type="match status" value="1"/>
</dbReference>
<reference evidence="3 4" key="1">
    <citation type="journal article" date="2021" name="Hortic Res">
        <title>The domestication of Cucurbita argyrosperma as revealed by the genome of its wild relative.</title>
        <authorList>
            <person name="Barrera-Redondo J."/>
            <person name="Sanchez-de la Vega G."/>
            <person name="Aguirre-Liguori J.A."/>
            <person name="Castellanos-Morales G."/>
            <person name="Gutierrez-Guerrero Y.T."/>
            <person name="Aguirre-Dugua X."/>
            <person name="Aguirre-Planter E."/>
            <person name="Tenaillon M.I."/>
            <person name="Lira-Saade R."/>
            <person name="Eguiarte L.E."/>
        </authorList>
    </citation>
    <scope>NUCLEOTIDE SEQUENCE [LARGE SCALE GENOMIC DNA]</scope>
    <source>
        <strain evidence="3">JBR-2021</strain>
    </source>
</reference>
<comment type="caution">
    <text evidence="3">The sequence shown here is derived from an EMBL/GenBank/DDBJ whole genome shotgun (WGS) entry which is preliminary data.</text>
</comment>
<feature type="domain" description="BURP" evidence="2">
    <location>
        <begin position="171"/>
        <end position="385"/>
    </location>
</feature>
<dbReference type="InterPro" id="IPR004873">
    <property type="entry name" value="BURP_dom"/>
</dbReference>
<dbReference type="PANTHER" id="PTHR31236:SF2">
    <property type="entry name" value="BURP DOMAIN PROTEIN RD22"/>
    <property type="match status" value="1"/>
</dbReference>